<organism evidence="1 2">
    <name type="scientific">Parabacteroides merdae</name>
    <dbReference type="NCBI Taxonomy" id="46503"/>
    <lineage>
        <taxon>Bacteria</taxon>
        <taxon>Pseudomonadati</taxon>
        <taxon>Bacteroidota</taxon>
        <taxon>Bacteroidia</taxon>
        <taxon>Bacteroidales</taxon>
        <taxon>Tannerellaceae</taxon>
        <taxon>Parabacteroides</taxon>
    </lineage>
</organism>
<sequence>MKYYILLLGLCLLGCNSQPSKQDKSIQPVIQKDDKFTNHYELPLTESEKREVLHYADSVLQVKGIKLVDYRNEIYQYGDIRFYWNKKFNYFLAYPDSLIHGEEAFLCDGNHFYNKDSTIVLNTGIAYYDVFEDDYSISEFFKEFIFEGESISYKQFNDSNFYLKGKNKTRTSFIRIGIYREIYNRKILILLELEYKDCKRKDAEYIWNTFIKKKFPNQPFV</sequence>
<name>A0AA43W6N9_9BACT</name>
<gene>
    <name evidence="1" type="ORF">GMD92_18505</name>
</gene>
<reference evidence="1 2" key="1">
    <citation type="journal article" date="2019" name="Nat. Med.">
        <title>A library of human gut bacterial isolates paired with longitudinal multiomics data enables mechanistic microbiome research.</title>
        <authorList>
            <person name="Poyet M."/>
            <person name="Groussin M."/>
            <person name="Gibbons S.M."/>
            <person name="Avila-Pacheco J."/>
            <person name="Jiang X."/>
            <person name="Kearney S.M."/>
            <person name="Perrotta A.R."/>
            <person name="Berdy B."/>
            <person name="Zhao S."/>
            <person name="Lieberman T.D."/>
            <person name="Swanson P.K."/>
            <person name="Smith M."/>
            <person name="Roesemann S."/>
            <person name="Alexander J.E."/>
            <person name="Rich S.A."/>
            <person name="Livny J."/>
            <person name="Vlamakis H."/>
            <person name="Clish C."/>
            <person name="Bullock K."/>
            <person name="Deik A."/>
            <person name="Scott J."/>
            <person name="Pierce K.A."/>
            <person name="Xavier R.J."/>
            <person name="Alm E.J."/>
        </authorList>
    </citation>
    <scope>NUCLEOTIDE SEQUENCE [LARGE SCALE GENOMIC DNA]</scope>
    <source>
        <strain evidence="1 2">BIOML-A16</strain>
    </source>
</reference>
<accession>A0AA43W6N9</accession>
<evidence type="ECO:0000313" key="1">
    <source>
        <dbReference type="EMBL" id="MTU70994.1"/>
    </source>
</evidence>
<comment type="caution">
    <text evidence="1">The sequence shown here is derived from an EMBL/GenBank/DDBJ whole genome shotgun (WGS) entry which is preliminary data.</text>
</comment>
<proteinExistence type="predicted"/>
<dbReference type="Proteomes" id="UP000448908">
    <property type="component" value="Unassembled WGS sequence"/>
</dbReference>
<dbReference type="RefSeq" id="WP_155150608.1">
    <property type="nucleotide sequence ID" value="NZ_JBCHET010000010.1"/>
</dbReference>
<evidence type="ECO:0000313" key="2">
    <source>
        <dbReference type="Proteomes" id="UP000448908"/>
    </source>
</evidence>
<dbReference type="EMBL" id="WNDA01000040">
    <property type="protein sequence ID" value="MTU70994.1"/>
    <property type="molecule type" value="Genomic_DNA"/>
</dbReference>
<protein>
    <submittedName>
        <fullName evidence="1">Uncharacterized protein</fullName>
    </submittedName>
</protein>
<dbReference type="AlphaFoldDB" id="A0AA43W6N9"/>